<accession>A0ABW4MF33</accession>
<protein>
    <recommendedName>
        <fullName evidence="3">ATP-binding protein</fullName>
    </recommendedName>
</protein>
<sequence length="1494" mass="169184">MALDFARIRSGVDGQRGAFEALVRQLGRLNPPARATEFRHINGAGGDGGIEAFWLHSGDREYGYQAKYHLRPREIDWQALDGSILTALQTHPRLTHIQVAMPCDLTAQRTTAKGTSGWQLWDSHRSKWEASATQLGLHITFGFWGASEIEQMLASPGAAGLQEYWFGDASFSQPWFETQFARTVSQLDDRFHPEDHVEVSTRSIFDALRRTTEWSGRIMDRANKLRESRVGKVETAIAGTLKRDFEVLAEHLTIFEDIEIDLSAPADQTFPSSKWLEHVKIARDLIYKLSEAVWDTGSVNLSGNQSEIPMLPKEKRDALRRSLYQLREAIDDLDYALSASTHEAEQKKCAIILGRAGTGKSHLLASEVGRALAAKEPAVILLGTDFVGTELPEIQILKRLGLGNLSVPQFLGALQTKAEHRQSRCLIVIDALNEGAGGAVWRERLSGFVDLVLQYSRLALCVSCRSEYADFVLTDAAKRKSITTEVMGFATVEEQERAAQIYMDRRGILRPPTPWLSPEFSNPLFLRTTCIALEKENQKEFPKGLRGTRHLLSFYLSTAARHLGTSYDGSNDLIAPLKTAMLGMAQAMATRRIDFLERAQAAQIIDLAFSTFPAQSRAWIDILRSRSLLRFDINPDIDPSKLDPMEPVEEVVRFGFQRFQDHLVAQGLLEGVDQPTGHFSAGGPLSFMLGAHGVDWRWNGVFQALTIEFADRWRVEIVDELPGGTAKWWDDYYVQDAFVESARWRQCESFSDRSIELLNVLPRNHEQKIDLLLELALVTEHPWNAKMLHNNLAAKKMPQRDAWWTLAINESEWDEPRPSERIVRWALGPAVSRCSNDCLSLALVAVGWLFTSTNSRLRDRATKAVTHILLHSSELFPEMLKRFKDIDDVYVLERVLAAAAGACLRDPDPDRLKIYAQSVYLAIFARPKVTPHILLRDYARLIIDMAEQKGALPKGIDPLLCRPPYKSALPRFGLAEDKVQARANKVGDRSIMSSCVGFVGDFGRYVVESHTRDLTLQPLKGAKPLRPDEAIGKFKEDFIVGNASNEDWMKLVEQAYVLRRPEEKAGDEDTEGLIPQLESYLFLGLTKDQQRRYETEIRPALEHRNEWILPNGNVLARPDPRQLRLWVAYRALSMGWTEKLFPRDAGGGHSRHRSHKIERIGKKYQWIAYHELLARMADNYWLVEKWGSKSAKVYDNPLDLEYNRDIDPTTPPVSEEVDLPLPDGMSAPKKLKIEHVEPDDMVAWVEDANLISGSLSLALCHDVDDADDWIALYRSGSVSTKYDDKLTFTGAPFRQDEFHYLQMVAIEKRARAGFVKSIEAAGIDFHEWLPPDFTDGPYLYEAGLRNTWPTSKWAVEHQWKGPEFRFVRCSYGYHWEHHLDGSMPNGFQFHVPHPWLFAALNIRPDPINLGRYFNTSGELVVISGGGDRAYYCLVRKSKILPVLANEGLDPVWVGFGERTGWPDPKANEGPRKRWNGCLWLSKAGVKTTSWFERA</sequence>
<proteinExistence type="predicted"/>
<dbReference type="InterPro" id="IPR027417">
    <property type="entry name" value="P-loop_NTPase"/>
</dbReference>
<evidence type="ECO:0008006" key="3">
    <source>
        <dbReference type="Google" id="ProtNLM"/>
    </source>
</evidence>
<comment type="caution">
    <text evidence="1">The sequence shown here is derived from an EMBL/GenBank/DDBJ whole genome shotgun (WGS) entry which is preliminary data.</text>
</comment>
<organism evidence="1 2">
    <name type="scientific">Sphingorhabdus buctiana</name>
    <dbReference type="NCBI Taxonomy" id="1508805"/>
    <lineage>
        <taxon>Bacteria</taxon>
        <taxon>Pseudomonadati</taxon>
        <taxon>Pseudomonadota</taxon>
        <taxon>Alphaproteobacteria</taxon>
        <taxon>Sphingomonadales</taxon>
        <taxon>Sphingomonadaceae</taxon>
        <taxon>Sphingorhabdus</taxon>
    </lineage>
</organism>
<dbReference type="RefSeq" id="WP_381514017.1">
    <property type="nucleotide sequence ID" value="NZ_JBHUEL010000008.1"/>
</dbReference>
<dbReference type="Proteomes" id="UP001597215">
    <property type="component" value="Unassembled WGS sequence"/>
</dbReference>
<keyword evidence="2" id="KW-1185">Reference proteome</keyword>
<evidence type="ECO:0000313" key="2">
    <source>
        <dbReference type="Proteomes" id="UP001597215"/>
    </source>
</evidence>
<name>A0ABW4MF33_9SPHN</name>
<dbReference type="SUPFAM" id="SSF52540">
    <property type="entry name" value="P-loop containing nucleoside triphosphate hydrolases"/>
    <property type="match status" value="1"/>
</dbReference>
<dbReference type="EMBL" id="JBHUEL010000008">
    <property type="protein sequence ID" value="MFD1767083.1"/>
    <property type="molecule type" value="Genomic_DNA"/>
</dbReference>
<gene>
    <name evidence="1" type="ORF">ACFSAG_09525</name>
</gene>
<reference evidence="2" key="1">
    <citation type="journal article" date="2019" name="Int. J. Syst. Evol. Microbiol.">
        <title>The Global Catalogue of Microorganisms (GCM) 10K type strain sequencing project: providing services to taxonomists for standard genome sequencing and annotation.</title>
        <authorList>
            <consortium name="The Broad Institute Genomics Platform"/>
            <consortium name="The Broad Institute Genome Sequencing Center for Infectious Disease"/>
            <person name="Wu L."/>
            <person name="Ma J."/>
        </authorList>
    </citation>
    <scope>NUCLEOTIDE SEQUENCE [LARGE SCALE GENOMIC DNA]</scope>
    <source>
        <strain evidence="2">CGMCC 1.12449</strain>
    </source>
</reference>
<evidence type="ECO:0000313" key="1">
    <source>
        <dbReference type="EMBL" id="MFD1767083.1"/>
    </source>
</evidence>